<sequence length="122" mass="13404">MAVTASELDDEGYKSQTIVVRREPWWRHPTLIFVLKSTAINFILPFVNGVMLGFGEIAANELAFRFGWFGLSRASSVTALGLRGSVPASATATYKSVTEKELAALNKKDDILALEKTRNAEL</sequence>
<dbReference type="EMBL" id="JAEPRA010000010">
    <property type="protein sequence ID" value="KAG2179360.1"/>
    <property type="molecule type" value="Genomic_DNA"/>
</dbReference>
<dbReference type="Pfam" id="PF08219">
    <property type="entry name" value="TOM13"/>
    <property type="match status" value="1"/>
</dbReference>
<organism evidence="1 2">
    <name type="scientific">Umbelopsis vinacea</name>
    <dbReference type="NCBI Taxonomy" id="44442"/>
    <lineage>
        <taxon>Eukaryota</taxon>
        <taxon>Fungi</taxon>
        <taxon>Fungi incertae sedis</taxon>
        <taxon>Mucoromycota</taxon>
        <taxon>Mucoromycotina</taxon>
        <taxon>Umbelopsidomycetes</taxon>
        <taxon>Umbelopsidales</taxon>
        <taxon>Umbelopsidaceae</taxon>
        <taxon>Umbelopsis</taxon>
    </lineage>
</organism>
<proteinExistence type="predicted"/>
<name>A0A8H7UDV9_9FUNG</name>
<evidence type="ECO:0000313" key="1">
    <source>
        <dbReference type="EMBL" id="KAG2179360.1"/>
    </source>
</evidence>
<dbReference type="Proteomes" id="UP000612746">
    <property type="component" value="Unassembled WGS sequence"/>
</dbReference>
<dbReference type="GO" id="GO:0045040">
    <property type="term" value="P:protein insertion into mitochondrial outer membrane"/>
    <property type="evidence" value="ECO:0007669"/>
    <property type="project" value="TreeGrafter"/>
</dbReference>
<gene>
    <name evidence="1" type="ORF">INT44_006206</name>
</gene>
<accession>A0A8H7UDV9</accession>
<protein>
    <submittedName>
        <fullName evidence="1">Uncharacterized protein</fullName>
    </submittedName>
</protein>
<dbReference type="PANTHER" id="PTHR28241:SF1">
    <property type="entry name" value="MITOCHONDRIAL IMPORT PROTEIN 1"/>
    <property type="match status" value="1"/>
</dbReference>
<dbReference type="AlphaFoldDB" id="A0A8H7UDV9"/>
<dbReference type="OrthoDB" id="5529571at2759"/>
<reference evidence="1" key="1">
    <citation type="submission" date="2020-12" db="EMBL/GenBank/DDBJ databases">
        <title>Metabolic potential, ecology and presence of endohyphal bacteria is reflected in genomic diversity of Mucoromycotina.</title>
        <authorList>
            <person name="Muszewska A."/>
            <person name="Okrasinska A."/>
            <person name="Steczkiewicz K."/>
            <person name="Drgas O."/>
            <person name="Orlowska M."/>
            <person name="Perlinska-Lenart U."/>
            <person name="Aleksandrzak-Piekarczyk T."/>
            <person name="Szatraj K."/>
            <person name="Zielenkiewicz U."/>
            <person name="Pilsyk S."/>
            <person name="Malc E."/>
            <person name="Mieczkowski P."/>
            <person name="Kruszewska J.S."/>
            <person name="Biernat P."/>
            <person name="Pawlowska J."/>
        </authorList>
    </citation>
    <scope>NUCLEOTIDE SEQUENCE</scope>
    <source>
        <strain evidence="1">WA0000051536</strain>
    </source>
</reference>
<dbReference type="GO" id="GO:0070096">
    <property type="term" value="P:mitochondrial outer membrane translocase complex assembly"/>
    <property type="evidence" value="ECO:0007669"/>
    <property type="project" value="TreeGrafter"/>
</dbReference>
<comment type="caution">
    <text evidence="1">The sequence shown here is derived from an EMBL/GenBank/DDBJ whole genome shotgun (WGS) entry which is preliminary data.</text>
</comment>
<dbReference type="GO" id="GO:0005741">
    <property type="term" value="C:mitochondrial outer membrane"/>
    <property type="evidence" value="ECO:0007669"/>
    <property type="project" value="InterPro"/>
</dbReference>
<keyword evidence="2" id="KW-1185">Reference proteome</keyword>
<dbReference type="InterPro" id="IPR013262">
    <property type="entry name" value="OMP_MIM1/TOM13_mt"/>
</dbReference>
<dbReference type="PANTHER" id="PTHR28241">
    <property type="entry name" value="MITOCHONDRIAL IMPORT PROTEIN 1"/>
    <property type="match status" value="1"/>
</dbReference>
<evidence type="ECO:0000313" key="2">
    <source>
        <dbReference type="Proteomes" id="UP000612746"/>
    </source>
</evidence>